<gene>
    <name evidence="1" type="ORF">OCBIM_22033944mg</name>
</gene>
<protein>
    <submittedName>
        <fullName evidence="1">Uncharacterized protein</fullName>
    </submittedName>
</protein>
<dbReference type="AlphaFoldDB" id="A0A0L8GHE6"/>
<proteinExistence type="predicted"/>
<name>A0A0L8GHE6_OCTBM</name>
<reference evidence="1" key="1">
    <citation type="submission" date="2015-07" db="EMBL/GenBank/DDBJ databases">
        <title>MeaNS - Measles Nucleotide Surveillance Program.</title>
        <authorList>
            <person name="Tran T."/>
            <person name="Druce J."/>
        </authorList>
    </citation>
    <scope>NUCLEOTIDE SEQUENCE</scope>
    <source>
        <strain evidence="1">UCB-OBI-ISO-001</strain>
        <tissue evidence="1">Gonad</tissue>
    </source>
</reference>
<sequence length="58" mass="6798">MIKGKRKINQKKANKKKICSLSQRPPVNTQLYNSLSIVSDYVVKALCFYYDKYQRRAA</sequence>
<organism evidence="1">
    <name type="scientific">Octopus bimaculoides</name>
    <name type="common">California two-spotted octopus</name>
    <dbReference type="NCBI Taxonomy" id="37653"/>
    <lineage>
        <taxon>Eukaryota</taxon>
        <taxon>Metazoa</taxon>
        <taxon>Spiralia</taxon>
        <taxon>Lophotrochozoa</taxon>
        <taxon>Mollusca</taxon>
        <taxon>Cephalopoda</taxon>
        <taxon>Coleoidea</taxon>
        <taxon>Octopodiformes</taxon>
        <taxon>Octopoda</taxon>
        <taxon>Incirrata</taxon>
        <taxon>Octopodidae</taxon>
        <taxon>Octopus</taxon>
    </lineage>
</organism>
<accession>A0A0L8GHE6</accession>
<evidence type="ECO:0000313" key="1">
    <source>
        <dbReference type="EMBL" id="KOF75970.1"/>
    </source>
</evidence>
<dbReference type="EMBL" id="KQ421910">
    <property type="protein sequence ID" value="KOF75970.1"/>
    <property type="molecule type" value="Genomic_DNA"/>
</dbReference>